<dbReference type="PROSITE" id="PS51186">
    <property type="entry name" value="GNAT"/>
    <property type="match status" value="1"/>
</dbReference>
<evidence type="ECO:0000259" key="1">
    <source>
        <dbReference type="PROSITE" id="PS51186"/>
    </source>
</evidence>
<evidence type="ECO:0000313" key="3">
    <source>
        <dbReference type="Proteomes" id="UP000253501"/>
    </source>
</evidence>
<dbReference type="EMBL" id="QDHA01000033">
    <property type="protein sequence ID" value="RCJ07914.1"/>
    <property type="molecule type" value="Genomic_DNA"/>
</dbReference>
<dbReference type="Proteomes" id="UP000253501">
    <property type="component" value="Unassembled WGS sequence"/>
</dbReference>
<comment type="caution">
    <text evidence="2">The sequence shown here is derived from an EMBL/GenBank/DDBJ whole genome shotgun (WGS) entry which is preliminary data.</text>
</comment>
<organism evidence="2 3">
    <name type="scientific">Cupriavidus necator</name>
    <name type="common">Alcaligenes eutrophus</name>
    <name type="synonym">Ralstonia eutropha</name>
    <dbReference type="NCBI Taxonomy" id="106590"/>
    <lineage>
        <taxon>Bacteria</taxon>
        <taxon>Pseudomonadati</taxon>
        <taxon>Pseudomonadota</taxon>
        <taxon>Betaproteobacteria</taxon>
        <taxon>Burkholderiales</taxon>
        <taxon>Burkholderiaceae</taxon>
        <taxon>Cupriavidus</taxon>
    </lineage>
</organism>
<dbReference type="Gene3D" id="3.40.630.30">
    <property type="match status" value="1"/>
</dbReference>
<dbReference type="GO" id="GO:0016747">
    <property type="term" value="F:acyltransferase activity, transferring groups other than amino-acyl groups"/>
    <property type="evidence" value="ECO:0007669"/>
    <property type="project" value="InterPro"/>
</dbReference>
<protein>
    <submittedName>
        <fullName evidence="2">GNAT family N-acetyltransferase</fullName>
    </submittedName>
</protein>
<proteinExistence type="predicted"/>
<dbReference type="InterPro" id="IPR016181">
    <property type="entry name" value="Acyl_CoA_acyltransferase"/>
</dbReference>
<keyword evidence="2" id="KW-0808">Transferase</keyword>
<dbReference type="AlphaFoldDB" id="A0A367PK72"/>
<feature type="domain" description="N-acetyltransferase" evidence="1">
    <location>
        <begin position="6"/>
        <end position="133"/>
    </location>
</feature>
<accession>A0A367PK72</accession>
<name>A0A367PK72_CUPNE</name>
<dbReference type="Pfam" id="PF13508">
    <property type="entry name" value="Acetyltransf_7"/>
    <property type="match status" value="1"/>
</dbReference>
<dbReference type="CDD" id="cd04301">
    <property type="entry name" value="NAT_SF"/>
    <property type="match status" value="1"/>
</dbReference>
<gene>
    <name evidence="2" type="ORF">DDK22_13535</name>
</gene>
<sequence length="147" mass="15903">MKEYVMRPRYATDKDWPEVEALLRASSLCVEGVREHITHYIMVRDNAGLLGCAGLERYGTTGLLRGLAVAQRARSAGLGELLLSAIVADVRLQGVASIVLQTKTASGYFARLGFAPINLSDLPPAVMHSQELNRPPADVGTLMQIAL</sequence>
<dbReference type="SUPFAM" id="SSF55729">
    <property type="entry name" value="Acyl-CoA N-acyltransferases (Nat)"/>
    <property type="match status" value="1"/>
</dbReference>
<evidence type="ECO:0000313" key="2">
    <source>
        <dbReference type="EMBL" id="RCJ07914.1"/>
    </source>
</evidence>
<reference evidence="2 3" key="1">
    <citation type="submission" date="2018-04" db="EMBL/GenBank/DDBJ databases">
        <title>Cupriavidus necator CR12 genome sequencing and assembly.</title>
        <authorList>
            <person name="Ben Fekih I."/>
            <person name="Mazhar H.S."/>
            <person name="Bello S.K."/>
            <person name="Rensing C."/>
        </authorList>
    </citation>
    <scope>NUCLEOTIDE SEQUENCE [LARGE SCALE GENOMIC DNA]</scope>
    <source>
        <strain evidence="2 3">CR12</strain>
    </source>
</reference>
<dbReference type="RefSeq" id="WP_114132369.1">
    <property type="nucleotide sequence ID" value="NZ_CP068434.1"/>
</dbReference>
<dbReference type="InterPro" id="IPR000182">
    <property type="entry name" value="GNAT_dom"/>
</dbReference>